<evidence type="ECO:0000313" key="3">
    <source>
        <dbReference type="Proteomes" id="UP000095767"/>
    </source>
</evidence>
<protein>
    <recommendedName>
        <fullName evidence="1">F-box/LRR-repeat protein 15/At3g58940/PEG3-like LRR domain-containing protein</fullName>
    </recommendedName>
</protein>
<reference evidence="2 3" key="1">
    <citation type="submission" date="2016-09" db="EMBL/GenBank/DDBJ databases">
        <title>The draft genome of Dichanthelium oligosanthes: A C3 panicoid grass species.</title>
        <authorList>
            <person name="Studer A.J."/>
            <person name="Schnable J.C."/>
            <person name="Brutnell T.P."/>
        </authorList>
    </citation>
    <scope>NUCLEOTIDE SEQUENCE [LARGE SCALE GENOMIC DNA]</scope>
    <source>
        <strain evidence="3">cv. Kellogg 1175</strain>
        <tissue evidence="2">Leaf</tissue>
    </source>
</reference>
<comment type="caution">
    <text evidence="2">The sequence shown here is derived from an EMBL/GenBank/DDBJ whole genome shotgun (WGS) entry which is preliminary data.</text>
</comment>
<keyword evidence="3" id="KW-1185">Reference proteome</keyword>
<organism evidence="2 3">
    <name type="scientific">Dichanthelium oligosanthes</name>
    <dbReference type="NCBI Taxonomy" id="888268"/>
    <lineage>
        <taxon>Eukaryota</taxon>
        <taxon>Viridiplantae</taxon>
        <taxon>Streptophyta</taxon>
        <taxon>Embryophyta</taxon>
        <taxon>Tracheophyta</taxon>
        <taxon>Spermatophyta</taxon>
        <taxon>Magnoliopsida</taxon>
        <taxon>Liliopsida</taxon>
        <taxon>Poales</taxon>
        <taxon>Poaceae</taxon>
        <taxon>PACMAD clade</taxon>
        <taxon>Panicoideae</taxon>
        <taxon>Panicodae</taxon>
        <taxon>Paniceae</taxon>
        <taxon>Dichantheliinae</taxon>
        <taxon>Dichanthelium</taxon>
    </lineage>
</organism>
<name>A0A1E5V6X4_9POAL</name>
<accession>A0A1E5V6X4</accession>
<evidence type="ECO:0000313" key="2">
    <source>
        <dbReference type="EMBL" id="OEL20871.1"/>
    </source>
</evidence>
<proteinExistence type="predicted"/>
<sequence>METEAVVPEDKKTRTEEAEEPILILCAHKLSAVVAAIPRLSLPAPAFQFLATLRAFTITKYDILNGEVETLHFPLLKHLGHENVSISEGSLFAAQPECLIADCPVLDCLLLKGSDRFRCLRIVSPSLRASASHQSWNLETLGGLSNLHCYYKFVFGFTVIQKLYIQASILPF</sequence>
<dbReference type="EMBL" id="LWDX02049460">
    <property type="protein sequence ID" value="OEL20871.1"/>
    <property type="molecule type" value="Genomic_DNA"/>
</dbReference>
<dbReference type="Pfam" id="PF24758">
    <property type="entry name" value="LRR_At5g56370"/>
    <property type="match status" value="1"/>
</dbReference>
<feature type="domain" description="F-box/LRR-repeat protein 15/At3g58940/PEG3-like LRR" evidence="1">
    <location>
        <begin position="38"/>
        <end position="136"/>
    </location>
</feature>
<evidence type="ECO:0000259" key="1">
    <source>
        <dbReference type="Pfam" id="PF24758"/>
    </source>
</evidence>
<gene>
    <name evidence="2" type="ORF">BAE44_0018110</name>
</gene>
<dbReference type="InterPro" id="IPR055411">
    <property type="entry name" value="LRR_FXL15/At3g58940/PEG3-like"/>
</dbReference>
<dbReference type="AlphaFoldDB" id="A0A1E5V6X4"/>
<dbReference type="Proteomes" id="UP000095767">
    <property type="component" value="Unassembled WGS sequence"/>
</dbReference>